<dbReference type="KEGG" id="xyk:GT347_19685"/>
<name>A0A857J811_9BURK</name>
<reference evidence="2 3" key="1">
    <citation type="submission" date="2020-01" db="EMBL/GenBank/DDBJ databases">
        <title>Genome sequencing of strain KACC 21265.</title>
        <authorList>
            <person name="Heo J."/>
            <person name="Kim S.-J."/>
            <person name="Kim J.-S."/>
            <person name="Hong S.-B."/>
            <person name="Kwon S.-W."/>
        </authorList>
    </citation>
    <scope>NUCLEOTIDE SEQUENCE [LARGE SCALE GENOMIC DNA]</scope>
    <source>
        <strain evidence="2 3">KACC 21265</strain>
    </source>
</reference>
<dbReference type="Proteomes" id="UP000464787">
    <property type="component" value="Chromosome"/>
</dbReference>
<keyword evidence="3" id="KW-1185">Reference proteome</keyword>
<protein>
    <submittedName>
        <fullName evidence="2">Uncharacterized protein</fullName>
    </submittedName>
</protein>
<gene>
    <name evidence="2" type="ORF">GT347_19685</name>
</gene>
<organism evidence="2 3">
    <name type="scientific">Xylophilus rhododendri</name>
    <dbReference type="NCBI Taxonomy" id="2697032"/>
    <lineage>
        <taxon>Bacteria</taxon>
        <taxon>Pseudomonadati</taxon>
        <taxon>Pseudomonadota</taxon>
        <taxon>Betaproteobacteria</taxon>
        <taxon>Burkholderiales</taxon>
        <taxon>Xylophilus</taxon>
    </lineage>
</organism>
<dbReference type="AlphaFoldDB" id="A0A857J811"/>
<sequence length="121" mass="12050">MTLPSVSLADAGLPASAPAFAGLPATGAAEFSQWMSGLAPAAAARTAPSMVASVVRLSAAAGNQALARIGAAAPPGASLPEQIAFHAQKEVDVNNMKTLSNLAIAAARITRKTVDTVLNSK</sequence>
<dbReference type="EMBL" id="CP047650">
    <property type="protein sequence ID" value="QHJ00007.1"/>
    <property type="molecule type" value="Genomic_DNA"/>
</dbReference>
<dbReference type="RefSeq" id="WP_160553817.1">
    <property type="nucleotide sequence ID" value="NZ_CP047650.1"/>
</dbReference>
<evidence type="ECO:0000313" key="3">
    <source>
        <dbReference type="Proteomes" id="UP000464787"/>
    </source>
</evidence>
<feature type="chain" id="PRO_5032385415" evidence="1">
    <location>
        <begin position="22"/>
        <end position="121"/>
    </location>
</feature>
<evidence type="ECO:0000256" key="1">
    <source>
        <dbReference type="SAM" id="SignalP"/>
    </source>
</evidence>
<evidence type="ECO:0000313" key="2">
    <source>
        <dbReference type="EMBL" id="QHJ00007.1"/>
    </source>
</evidence>
<keyword evidence="1" id="KW-0732">Signal</keyword>
<feature type="signal peptide" evidence="1">
    <location>
        <begin position="1"/>
        <end position="21"/>
    </location>
</feature>
<proteinExistence type="predicted"/>
<accession>A0A857J811</accession>